<organism evidence="11 12">
    <name type="scientific">Diacronema lutheri</name>
    <name type="common">Unicellular marine alga</name>
    <name type="synonym">Monochrysis lutheri</name>
    <dbReference type="NCBI Taxonomy" id="2081491"/>
    <lineage>
        <taxon>Eukaryota</taxon>
        <taxon>Haptista</taxon>
        <taxon>Haptophyta</taxon>
        <taxon>Pavlovophyceae</taxon>
        <taxon>Pavlovales</taxon>
        <taxon>Pavlovaceae</taxon>
        <taxon>Diacronema</taxon>
    </lineage>
</organism>
<evidence type="ECO:0000313" key="12">
    <source>
        <dbReference type="Proteomes" id="UP000751190"/>
    </source>
</evidence>
<name>A0A8J5XA52_DIALT</name>
<gene>
    <name evidence="11" type="ORF">KFE25_007236</name>
</gene>
<reference evidence="11" key="1">
    <citation type="submission" date="2021-05" db="EMBL/GenBank/DDBJ databases">
        <title>The genome of the haptophyte Pavlova lutheri (Diacronema luteri, Pavlovales) - a model for lipid biosynthesis in eukaryotic algae.</title>
        <authorList>
            <person name="Hulatt C.J."/>
            <person name="Posewitz M.C."/>
        </authorList>
    </citation>
    <scope>NUCLEOTIDE SEQUENCE</scope>
    <source>
        <strain evidence="11">NIVA-4/92</strain>
    </source>
</reference>
<feature type="transmembrane region" description="Helical" evidence="10">
    <location>
        <begin position="104"/>
        <end position="122"/>
    </location>
</feature>
<dbReference type="PANTHER" id="PTHR10791:SF30">
    <property type="entry name" value="SUGAR TRANSPORTER SWEET1"/>
    <property type="match status" value="1"/>
</dbReference>
<dbReference type="GO" id="GO:0005886">
    <property type="term" value="C:plasma membrane"/>
    <property type="evidence" value="ECO:0007669"/>
    <property type="project" value="UniProtKB-SubCell"/>
</dbReference>
<dbReference type="OrthoDB" id="409725at2759"/>
<feature type="transmembrane region" description="Helical" evidence="10">
    <location>
        <begin position="168"/>
        <end position="185"/>
    </location>
</feature>
<evidence type="ECO:0000256" key="5">
    <source>
        <dbReference type="ARBA" id="ARBA00022597"/>
    </source>
</evidence>
<proteinExistence type="inferred from homology"/>
<keyword evidence="5" id="KW-0762">Sugar transport</keyword>
<evidence type="ECO:0000256" key="8">
    <source>
        <dbReference type="ARBA" id="ARBA00022989"/>
    </source>
</evidence>
<evidence type="ECO:0000256" key="4">
    <source>
        <dbReference type="ARBA" id="ARBA00022475"/>
    </source>
</evidence>
<evidence type="ECO:0000256" key="9">
    <source>
        <dbReference type="ARBA" id="ARBA00023136"/>
    </source>
</evidence>
<feature type="transmembrane region" description="Helical" evidence="10">
    <location>
        <begin position="46"/>
        <end position="63"/>
    </location>
</feature>
<keyword evidence="12" id="KW-1185">Reference proteome</keyword>
<dbReference type="GO" id="GO:0051119">
    <property type="term" value="F:sugar transmembrane transporter activity"/>
    <property type="evidence" value="ECO:0007669"/>
    <property type="project" value="InterPro"/>
</dbReference>
<keyword evidence="4" id="KW-1003">Cell membrane</keyword>
<comment type="subcellular location">
    <subcellularLocation>
        <location evidence="1">Cell membrane</location>
        <topology evidence="1">Multi-pass membrane protein</topology>
    </subcellularLocation>
</comment>
<dbReference type="InterPro" id="IPR047664">
    <property type="entry name" value="SWEET"/>
</dbReference>
<dbReference type="Pfam" id="PF03083">
    <property type="entry name" value="MtN3_slv"/>
    <property type="match status" value="2"/>
</dbReference>
<comment type="caution">
    <text evidence="11">The sequence shown here is derived from an EMBL/GenBank/DDBJ whole genome shotgun (WGS) entry which is preliminary data.</text>
</comment>
<sequence length="331" mass="33362">MPEWGAALPNAAPMLGLMLSQLLFLAPRDDVRAASLRGSLGALNPWPYALLVLNCSGYIVYGIDIADPYVCATNLPGVLLGLWYTMRLAPLISSKAERAKVETVALGSLGAWGCIGLARALALPDAAWPTMAFAWGTVGGMLLFFGSPLASLATVLERADASAIHPTLAALSLCNCVSWTAYGALGLRDPFIALPNAAGATLAIVQLGLRAYFAPPPGAGAGAGGGDGAHTGCGDGGGGGDGGALLEKGRGVVTGSASTATVASSSCATSSIHSNVAHLPRSDAGRARRAAEPRARRGWRAWGWSSAAAPATVPEAVGGAPGPPRTATELL</sequence>
<evidence type="ECO:0000256" key="10">
    <source>
        <dbReference type="SAM" id="Phobius"/>
    </source>
</evidence>
<evidence type="ECO:0000256" key="3">
    <source>
        <dbReference type="ARBA" id="ARBA00022448"/>
    </source>
</evidence>
<evidence type="ECO:0000256" key="6">
    <source>
        <dbReference type="ARBA" id="ARBA00022692"/>
    </source>
</evidence>
<keyword evidence="6 10" id="KW-0812">Transmembrane</keyword>
<comment type="similarity">
    <text evidence="2">Belongs to the SWEET sugar transporter family.</text>
</comment>
<dbReference type="AlphaFoldDB" id="A0A8J5XA52"/>
<feature type="transmembrane region" description="Helical" evidence="10">
    <location>
        <begin position="134"/>
        <end position="156"/>
    </location>
</feature>
<evidence type="ECO:0000256" key="7">
    <source>
        <dbReference type="ARBA" id="ARBA00022737"/>
    </source>
</evidence>
<keyword evidence="3" id="KW-0813">Transport</keyword>
<dbReference type="Gene3D" id="1.20.1280.290">
    <property type="match status" value="2"/>
</dbReference>
<keyword evidence="9 10" id="KW-0472">Membrane</keyword>
<dbReference type="PANTHER" id="PTHR10791">
    <property type="entry name" value="RAG1-ACTIVATING PROTEIN 1"/>
    <property type="match status" value="1"/>
</dbReference>
<evidence type="ECO:0000256" key="1">
    <source>
        <dbReference type="ARBA" id="ARBA00004651"/>
    </source>
</evidence>
<evidence type="ECO:0000313" key="11">
    <source>
        <dbReference type="EMBL" id="KAG8458029.1"/>
    </source>
</evidence>
<accession>A0A8J5XA52</accession>
<dbReference type="InterPro" id="IPR004316">
    <property type="entry name" value="SWEET_rpt"/>
</dbReference>
<evidence type="ECO:0008006" key="13">
    <source>
        <dbReference type="Google" id="ProtNLM"/>
    </source>
</evidence>
<feature type="transmembrane region" description="Helical" evidence="10">
    <location>
        <begin position="6"/>
        <end position="25"/>
    </location>
</feature>
<keyword evidence="8 10" id="KW-1133">Transmembrane helix</keyword>
<evidence type="ECO:0000256" key="2">
    <source>
        <dbReference type="ARBA" id="ARBA00007809"/>
    </source>
</evidence>
<protein>
    <recommendedName>
        <fullName evidence="13">Bidirectional sugar transporter SWEET</fullName>
    </recommendedName>
</protein>
<keyword evidence="7" id="KW-0677">Repeat</keyword>
<dbReference type="EMBL" id="JAGTXO010000058">
    <property type="protein sequence ID" value="KAG8458029.1"/>
    <property type="molecule type" value="Genomic_DNA"/>
</dbReference>
<dbReference type="Proteomes" id="UP000751190">
    <property type="component" value="Unassembled WGS sequence"/>
</dbReference>